<gene>
    <name evidence="8 10" type="primary">tilS</name>
    <name evidence="10" type="ORF">ACFORF_05645</name>
</gene>
<reference evidence="11" key="1">
    <citation type="journal article" date="2019" name="Int. J. Syst. Evol. Microbiol.">
        <title>The Global Catalogue of Microorganisms (GCM) 10K type strain sequencing project: providing services to taxonomists for standard genome sequencing and annotation.</title>
        <authorList>
            <consortium name="The Broad Institute Genomics Platform"/>
            <consortium name="The Broad Institute Genome Sequencing Center for Infectious Disease"/>
            <person name="Wu L."/>
            <person name="Ma J."/>
        </authorList>
    </citation>
    <scope>NUCLEOTIDE SEQUENCE [LARGE SCALE GENOMIC DNA]</scope>
    <source>
        <strain evidence="11">CCUG 67170</strain>
    </source>
</reference>
<dbReference type="InterPro" id="IPR012094">
    <property type="entry name" value="tRNA_Ile_lys_synt"/>
</dbReference>
<dbReference type="InterPro" id="IPR011063">
    <property type="entry name" value="TilS/TtcA_N"/>
</dbReference>
<comment type="caution">
    <text evidence="10">The sequence shown here is derived from an EMBL/GenBank/DDBJ whole genome shotgun (WGS) entry which is preliminary data.</text>
</comment>
<dbReference type="PANTHER" id="PTHR43033:SF1">
    <property type="entry name" value="TRNA(ILE)-LYSIDINE SYNTHASE-RELATED"/>
    <property type="match status" value="1"/>
</dbReference>
<dbReference type="Gene3D" id="3.40.50.620">
    <property type="entry name" value="HUPs"/>
    <property type="match status" value="1"/>
</dbReference>
<organism evidence="10 11">
    <name type="scientific">Streptococcus caprae</name>
    <dbReference type="NCBI Taxonomy" id="1640501"/>
    <lineage>
        <taxon>Bacteria</taxon>
        <taxon>Bacillati</taxon>
        <taxon>Bacillota</taxon>
        <taxon>Bacilli</taxon>
        <taxon>Lactobacillales</taxon>
        <taxon>Streptococcaceae</taxon>
        <taxon>Streptococcus</taxon>
    </lineage>
</organism>
<dbReference type="SUPFAM" id="SSF56037">
    <property type="entry name" value="PheT/TilS domain"/>
    <property type="match status" value="1"/>
</dbReference>
<accession>A0ABV8CVD3</accession>
<dbReference type="RefSeq" id="WP_380426254.1">
    <property type="nucleotide sequence ID" value="NZ_JBHRZV010000043.1"/>
</dbReference>
<keyword evidence="3 8" id="KW-0436">Ligase</keyword>
<dbReference type="InterPro" id="IPR012795">
    <property type="entry name" value="tRNA_Ile_lys_synt_N"/>
</dbReference>
<dbReference type="GO" id="GO:0032267">
    <property type="term" value="F:tRNA(Ile)-lysidine synthase activity"/>
    <property type="evidence" value="ECO:0007669"/>
    <property type="project" value="UniProtKB-EC"/>
</dbReference>
<dbReference type="EMBL" id="JBHRZV010000043">
    <property type="protein sequence ID" value="MFC3928055.1"/>
    <property type="molecule type" value="Genomic_DNA"/>
</dbReference>
<dbReference type="NCBIfam" id="TIGR02432">
    <property type="entry name" value="lysidine_TilS_N"/>
    <property type="match status" value="1"/>
</dbReference>
<name>A0ABV8CVD3_9STRE</name>
<dbReference type="EC" id="6.3.4.19" evidence="8"/>
<evidence type="ECO:0000256" key="1">
    <source>
        <dbReference type="ARBA" id="ARBA00004496"/>
    </source>
</evidence>
<dbReference type="PANTHER" id="PTHR43033">
    <property type="entry name" value="TRNA(ILE)-LYSIDINE SYNTHASE-RELATED"/>
    <property type="match status" value="1"/>
</dbReference>
<dbReference type="Proteomes" id="UP001595807">
    <property type="component" value="Unassembled WGS sequence"/>
</dbReference>
<protein>
    <recommendedName>
        <fullName evidence="8">tRNA(Ile)-lysidine synthase</fullName>
        <ecNumber evidence="8">6.3.4.19</ecNumber>
    </recommendedName>
    <alternativeName>
        <fullName evidence="8">tRNA(Ile)-2-lysyl-cytidine synthase</fullName>
    </alternativeName>
    <alternativeName>
        <fullName evidence="8">tRNA(Ile)-lysidine synthetase</fullName>
    </alternativeName>
</protein>
<evidence type="ECO:0000313" key="10">
    <source>
        <dbReference type="EMBL" id="MFC3928055.1"/>
    </source>
</evidence>
<dbReference type="HAMAP" id="MF_01161">
    <property type="entry name" value="tRNA_Ile_lys_synt"/>
    <property type="match status" value="1"/>
</dbReference>
<keyword evidence="5 8" id="KW-0547">Nucleotide-binding</keyword>
<evidence type="ECO:0000256" key="3">
    <source>
        <dbReference type="ARBA" id="ARBA00022598"/>
    </source>
</evidence>
<evidence type="ECO:0000256" key="7">
    <source>
        <dbReference type="ARBA" id="ARBA00048539"/>
    </source>
</evidence>
<evidence type="ECO:0000256" key="4">
    <source>
        <dbReference type="ARBA" id="ARBA00022694"/>
    </source>
</evidence>
<dbReference type="SMART" id="SM00977">
    <property type="entry name" value="TilS_C"/>
    <property type="match status" value="1"/>
</dbReference>
<keyword evidence="2 8" id="KW-0963">Cytoplasm</keyword>
<dbReference type="InterPro" id="IPR014729">
    <property type="entry name" value="Rossmann-like_a/b/a_fold"/>
</dbReference>
<feature type="domain" description="Lysidine-tRNA(Ile) synthetase C-terminal" evidence="9">
    <location>
        <begin position="344"/>
        <end position="412"/>
    </location>
</feature>
<evidence type="ECO:0000256" key="5">
    <source>
        <dbReference type="ARBA" id="ARBA00022741"/>
    </source>
</evidence>
<evidence type="ECO:0000256" key="2">
    <source>
        <dbReference type="ARBA" id="ARBA00022490"/>
    </source>
</evidence>
<dbReference type="SUPFAM" id="SSF52402">
    <property type="entry name" value="Adenine nucleotide alpha hydrolases-like"/>
    <property type="match status" value="1"/>
</dbReference>
<comment type="function">
    <text evidence="8">Ligates lysine onto the cytidine present at position 34 of the AUA codon-specific tRNA(Ile) that contains the anticodon CAU, in an ATP-dependent manner. Cytidine is converted to lysidine, thus changing the amino acid specificity of the tRNA from methionine to isoleucine.</text>
</comment>
<keyword evidence="11" id="KW-1185">Reference proteome</keyword>
<dbReference type="Pfam" id="PF01171">
    <property type="entry name" value="ATP_bind_3"/>
    <property type="match status" value="1"/>
</dbReference>
<keyword evidence="4 8" id="KW-0819">tRNA processing</keyword>
<evidence type="ECO:0000313" key="11">
    <source>
        <dbReference type="Proteomes" id="UP001595807"/>
    </source>
</evidence>
<keyword evidence="6 8" id="KW-0067">ATP-binding</keyword>
<comment type="catalytic activity">
    <reaction evidence="7 8">
        <text>cytidine(34) in tRNA(Ile2) + L-lysine + ATP = lysidine(34) in tRNA(Ile2) + AMP + diphosphate + H(+)</text>
        <dbReference type="Rhea" id="RHEA:43744"/>
        <dbReference type="Rhea" id="RHEA-COMP:10625"/>
        <dbReference type="Rhea" id="RHEA-COMP:10670"/>
        <dbReference type="ChEBI" id="CHEBI:15378"/>
        <dbReference type="ChEBI" id="CHEBI:30616"/>
        <dbReference type="ChEBI" id="CHEBI:32551"/>
        <dbReference type="ChEBI" id="CHEBI:33019"/>
        <dbReference type="ChEBI" id="CHEBI:82748"/>
        <dbReference type="ChEBI" id="CHEBI:83665"/>
        <dbReference type="ChEBI" id="CHEBI:456215"/>
        <dbReference type="EC" id="6.3.4.19"/>
    </reaction>
</comment>
<dbReference type="NCBIfam" id="TIGR02433">
    <property type="entry name" value="lysidine_TilS_C"/>
    <property type="match status" value="1"/>
</dbReference>
<comment type="subcellular location">
    <subcellularLocation>
        <location evidence="1 8">Cytoplasm</location>
    </subcellularLocation>
</comment>
<dbReference type="InterPro" id="IPR012796">
    <property type="entry name" value="Lysidine-tRNA-synth_C"/>
</dbReference>
<sequence length="430" mass="50495">MFDKIYNNLQSKGYLKPGDKVLIAVSGGVDSMNLLHFLHVYREKLGIELGLAHVNHKQRQQADQEEAYLRQWAQEHAYPIFVGEFSGKFSEQAARQFRYDFFRSIMEHEGYRVVLTAHHADDQAETILMRLIRGSRLRHLSSIKECQDFGPGILVRPLLKIKKSELPEIFHFEDESNESDHYFRNRIRHHLLPQLEAENPQIKTHLQSLADEVSQYKEALRSLFDHLDMQDLKTFQSQNSAVQAVFLQEYMEEFSDLQLSKGQFNQVLSTLNSPSQYQLSLKNQYVLVKNYNRFAIEKMGPRTDSQEKSVVLNYGNQLKYENYYFMFSEKIENQTIYLGSRQPITLRKRRDGDRIQLGNFHKKLSRLFIDDKISLEARDRAIVGEQEGQIIFVQVNDRTYLRKLSENDIIKASLQIEKQKQDDEDVRTGY</sequence>
<evidence type="ECO:0000259" key="9">
    <source>
        <dbReference type="SMART" id="SM00977"/>
    </source>
</evidence>
<comment type="similarity">
    <text evidence="8">Belongs to the tRNA(Ile)-lysidine synthase family.</text>
</comment>
<evidence type="ECO:0000256" key="6">
    <source>
        <dbReference type="ARBA" id="ARBA00022840"/>
    </source>
</evidence>
<proteinExistence type="inferred from homology"/>
<feature type="binding site" evidence="8">
    <location>
        <begin position="26"/>
        <end position="31"/>
    </location>
    <ligand>
        <name>ATP</name>
        <dbReference type="ChEBI" id="CHEBI:30616"/>
    </ligand>
</feature>
<comment type="domain">
    <text evidence="8">The N-terminal region contains the highly conserved SGGXDS motif, predicted to be a P-loop motif involved in ATP binding.</text>
</comment>
<evidence type="ECO:0000256" key="8">
    <source>
        <dbReference type="HAMAP-Rule" id="MF_01161"/>
    </source>
</evidence>
<dbReference type="CDD" id="cd01992">
    <property type="entry name" value="TilS_N"/>
    <property type="match status" value="1"/>
</dbReference>